<proteinExistence type="predicted"/>
<dbReference type="OrthoDB" id="781150at2759"/>
<feature type="compositionally biased region" description="Basic residues" evidence="1">
    <location>
        <begin position="68"/>
        <end position="81"/>
    </location>
</feature>
<dbReference type="EMBL" id="JADCNM010000007">
    <property type="protein sequence ID" value="KAG0475378.1"/>
    <property type="molecule type" value="Genomic_DNA"/>
</dbReference>
<evidence type="ECO:0000256" key="1">
    <source>
        <dbReference type="SAM" id="MobiDB-lite"/>
    </source>
</evidence>
<organism evidence="3 4">
    <name type="scientific">Vanilla planifolia</name>
    <name type="common">Vanilla</name>
    <dbReference type="NCBI Taxonomy" id="51239"/>
    <lineage>
        <taxon>Eukaryota</taxon>
        <taxon>Viridiplantae</taxon>
        <taxon>Streptophyta</taxon>
        <taxon>Embryophyta</taxon>
        <taxon>Tracheophyta</taxon>
        <taxon>Spermatophyta</taxon>
        <taxon>Magnoliopsida</taxon>
        <taxon>Liliopsida</taxon>
        <taxon>Asparagales</taxon>
        <taxon>Orchidaceae</taxon>
        <taxon>Vanilloideae</taxon>
        <taxon>Vanilleae</taxon>
        <taxon>Vanilla</taxon>
    </lineage>
</organism>
<keyword evidence="2" id="KW-0812">Transmembrane</keyword>
<dbReference type="Proteomes" id="UP000639772">
    <property type="component" value="Chromosome 7"/>
</dbReference>
<sequence length="137" mass="14976">MDSYALHMAMAALAGASLAAVSSYFLHRKALAELLEFALSVERGRGTGEADISVSSEKDGGCVSSPSKRMKKRLRRGMTRHGRRWRSKRCGSVEVVDEVFDEIARDAATVGRFFSQIECLPGGTLESDHGLSDFFTD</sequence>
<protein>
    <submittedName>
        <fullName evidence="3">Uncharacterized protein</fullName>
    </submittedName>
</protein>
<dbReference type="AlphaFoldDB" id="A0A835QPG2"/>
<feature type="region of interest" description="Disordered" evidence="1">
    <location>
        <begin position="49"/>
        <end position="81"/>
    </location>
</feature>
<keyword evidence="2" id="KW-1133">Transmembrane helix</keyword>
<keyword evidence="2" id="KW-0472">Membrane</keyword>
<reference evidence="3 4" key="1">
    <citation type="journal article" date="2020" name="Nat. Food">
        <title>A phased Vanilla planifolia genome enables genetic improvement of flavour and production.</title>
        <authorList>
            <person name="Hasing T."/>
            <person name="Tang H."/>
            <person name="Brym M."/>
            <person name="Khazi F."/>
            <person name="Huang T."/>
            <person name="Chambers A.H."/>
        </authorList>
    </citation>
    <scope>NUCLEOTIDE SEQUENCE [LARGE SCALE GENOMIC DNA]</scope>
    <source>
        <tissue evidence="3">Leaf</tissue>
    </source>
</reference>
<accession>A0A835QPG2</accession>
<name>A0A835QPG2_VANPL</name>
<evidence type="ECO:0000256" key="2">
    <source>
        <dbReference type="SAM" id="Phobius"/>
    </source>
</evidence>
<gene>
    <name evidence="3" type="ORF">HPP92_015064</name>
</gene>
<comment type="caution">
    <text evidence="3">The sequence shown here is derived from an EMBL/GenBank/DDBJ whole genome shotgun (WGS) entry which is preliminary data.</text>
</comment>
<evidence type="ECO:0000313" key="4">
    <source>
        <dbReference type="Proteomes" id="UP000639772"/>
    </source>
</evidence>
<feature type="transmembrane region" description="Helical" evidence="2">
    <location>
        <begin position="6"/>
        <end position="26"/>
    </location>
</feature>
<evidence type="ECO:0000313" key="3">
    <source>
        <dbReference type="EMBL" id="KAG0475378.1"/>
    </source>
</evidence>